<organism evidence="7 8">
    <name type="scientific">Occultella aeris</name>
    <dbReference type="NCBI Taxonomy" id="2761496"/>
    <lineage>
        <taxon>Bacteria</taxon>
        <taxon>Bacillati</taxon>
        <taxon>Actinomycetota</taxon>
        <taxon>Actinomycetes</taxon>
        <taxon>Micrococcales</taxon>
        <taxon>Ruaniaceae</taxon>
        <taxon>Occultella</taxon>
    </lineage>
</organism>
<comment type="caution">
    <text evidence="7">The sequence shown here is derived from an EMBL/GenBank/DDBJ whole genome shotgun (WGS) entry which is preliminary data.</text>
</comment>
<evidence type="ECO:0000259" key="6">
    <source>
        <dbReference type="PROSITE" id="PS50937"/>
    </source>
</evidence>
<sequence>MWGFMDARGELMRDDGSEATLRTVEVARRSGYSVQQVRDLERLGVIPAAPRSVNGYRRYTQVHVSALRAYRALAVAAGPVPARRLLRDLRSSTVSDAAAAISALHARLHRERGDLLAAQDALRAIAAESEGASSDGLAERGAAEPSGAAGGVPVPTDAMSITELAQALDVRTSTLRHWEHEGLLRPDRVTSLRVRSYDLQATRTARIVAALRGAGYGVDAVRDLVARLGHDVVVASGIVDARLEQLGTRTVALLRAGADLADLIAAPHITTTHPTPPPTPGRRAQPCNVPT</sequence>
<keyword evidence="1" id="KW-0678">Repressor</keyword>
<feature type="region of interest" description="Disordered" evidence="5">
    <location>
        <begin position="269"/>
        <end position="291"/>
    </location>
</feature>
<reference evidence="7 8" key="1">
    <citation type="submission" date="2019-11" db="EMBL/GenBank/DDBJ databases">
        <authorList>
            <person name="Criscuolo A."/>
        </authorList>
    </citation>
    <scope>NUCLEOTIDE SEQUENCE [LARGE SCALE GENOMIC DNA]</scope>
    <source>
        <strain evidence="7">CIP111667</strain>
    </source>
</reference>
<keyword evidence="2" id="KW-0805">Transcription regulation</keyword>
<feature type="domain" description="HTH merR-type" evidence="6">
    <location>
        <begin position="20"/>
        <end position="68"/>
    </location>
</feature>
<accession>A0A7M4DS71</accession>
<protein>
    <submittedName>
        <fullName evidence="7">Zinc-responsive transcriptional regulator</fullName>
    </submittedName>
</protein>
<evidence type="ECO:0000256" key="5">
    <source>
        <dbReference type="SAM" id="MobiDB-lite"/>
    </source>
</evidence>
<dbReference type="InterPro" id="IPR009061">
    <property type="entry name" value="DNA-bd_dom_put_sf"/>
</dbReference>
<dbReference type="SMART" id="SM00422">
    <property type="entry name" value="HTH_MERR"/>
    <property type="match status" value="2"/>
</dbReference>
<evidence type="ECO:0000256" key="4">
    <source>
        <dbReference type="ARBA" id="ARBA00023163"/>
    </source>
</evidence>
<dbReference type="InterPro" id="IPR047057">
    <property type="entry name" value="MerR_fam"/>
</dbReference>
<dbReference type="EMBL" id="CACRYJ010000068">
    <property type="protein sequence ID" value="VZO40315.1"/>
    <property type="molecule type" value="Genomic_DNA"/>
</dbReference>
<dbReference type="Pfam" id="PF13411">
    <property type="entry name" value="MerR_1"/>
    <property type="match status" value="1"/>
</dbReference>
<gene>
    <name evidence="7" type="ORF">HALOF300_05019</name>
</gene>
<evidence type="ECO:0000313" key="7">
    <source>
        <dbReference type="EMBL" id="VZO40315.1"/>
    </source>
</evidence>
<dbReference type="PANTHER" id="PTHR30204:SF69">
    <property type="entry name" value="MERR-FAMILY TRANSCRIPTIONAL REGULATOR"/>
    <property type="match status" value="1"/>
</dbReference>
<evidence type="ECO:0000256" key="2">
    <source>
        <dbReference type="ARBA" id="ARBA00023015"/>
    </source>
</evidence>
<dbReference type="InterPro" id="IPR000551">
    <property type="entry name" value="MerR-type_HTH_dom"/>
</dbReference>
<dbReference type="PANTHER" id="PTHR30204">
    <property type="entry name" value="REDOX-CYCLING DRUG-SENSING TRANSCRIPTIONAL ACTIVATOR SOXR"/>
    <property type="match status" value="1"/>
</dbReference>
<feature type="domain" description="HTH merR-type" evidence="6">
    <location>
        <begin position="158"/>
        <end position="227"/>
    </location>
</feature>
<proteinExistence type="predicted"/>
<dbReference type="Gene3D" id="1.10.1660.10">
    <property type="match status" value="2"/>
</dbReference>
<name>A0A7M4DS71_9MICO</name>
<dbReference type="Proteomes" id="UP000419743">
    <property type="component" value="Unassembled WGS sequence"/>
</dbReference>
<dbReference type="PROSITE" id="PS50937">
    <property type="entry name" value="HTH_MERR_2"/>
    <property type="match status" value="2"/>
</dbReference>
<dbReference type="SUPFAM" id="SSF46955">
    <property type="entry name" value="Putative DNA-binding domain"/>
    <property type="match status" value="2"/>
</dbReference>
<keyword evidence="4" id="KW-0804">Transcription</keyword>
<dbReference type="AlphaFoldDB" id="A0A7M4DS71"/>
<dbReference type="GO" id="GO:0003700">
    <property type="term" value="F:DNA-binding transcription factor activity"/>
    <property type="evidence" value="ECO:0007669"/>
    <property type="project" value="InterPro"/>
</dbReference>
<feature type="region of interest" description="Disordered" evidence="5">
    <location>
        <begin position="133"/>
        <end position="155"/>
    </location>
</feature>
<evidence type="ECO:0000313" key="8">
    <source>
        <dbReference type="Proteomes" id="UP000419743"/>
    </source>
</evidence>
<evidence type="ECO:0000256" key="1">
    <source>
        <dbReference type="ARBA" id="ARBA00022491"/>
    </source>
</evidence>
<keyword evidence="8" id="KW-1185">Reference proteome</keyword>
<keyword evidence="3" id="KW-0238">DNA-binding</keyword>
<evidence type="ECO:0000256" key="3">
    <source>
        <dbReference type="ARBA" id="ARBA00023125"/>
    </source>
</evidence>
<dbReference type="GO" id="GO:0003677">
    <property type="term" value="F:DNA binding"/>
    <property type="evidence" value="ECO:0007669"/>
    <property type="project" value="UniProtKB-KW"/>
</dbReference>
<dbReference type="Pfam" id="PF00376">
    <property type="entry name" value="MerR"/>
    <property type="match status" value="1"/>
</dbReference>